<feature type="compositionally biased region" description="Polar residues" evidence="1">
    <location>
        <begin position="20"/>
        <end position="44"/>
    </location>
</feature>
<keyword evidence="3" id="KW-1185">Reference proteome</keyword>
<feature type="region of interest" description="Disordered" evidence="1">
    <location>
        <begin position="17"/>
        <end position="44"/>
    </location>
</feature>
<evidence type="ECO:0000313" key="3">
    <source>
        <dbReference type="Proteomes" id="UP000009168"/>
    </source>
</evidence>
<dbReference type="GeneID" id="7841438"/>
<organism evidence="2 3">
    <name type="scientific">Tetrahymena thermophila (strain SB210)</name>
    <dbReference type="NCBI Taxonomy" id="312017"/>
    <lineage>
        <taxon>Eukaryota</taxon>
        <taxon>Sar</taxon>
        <taxon>Alveolata</taxon>
        <taxon>Ciliophora</taxon>
        <taxon>Intramacronucleata</taxon>
        <taxon>Oligohymenophorea</taxon>
        <taxon>Hymenostomatida</taxon>
        <taxon>Tetrahymenina</taxon>
        <taxon>Tetrahymenidae</taxon>
        <taxon>Tetrahymena</taxon>
    </lineage>
</organism>
<dbReference type="RefSeq" id="XP_977226.1">
    <property type="nucleotide sequence ID" value="XM_972133.3"/>
</dbReference>
<dbReference type="Proteomes" id="UP000009168">
    <property type="component" value="Unassembled WGS sequence"/>
</dbReference>
<sequence>MNTSHKYSKAYVSALRRMNRPSSSDQASRNASIPNQQDAEPVKTQQYAQEQTIKNFIDSQEHELMSTGYNMNGSRVYLASSHNFKQDPEKYKSFNQSQRPSSVSRVSYNRCNTDGVDPLEANKGFYCVNYRSRTRFTNIGSSRKRALSSANVAQSTNIEQNKSQERMSQTNTSFSPMKQSGYYSTMPHPMSRSMNESRLLNELKMNGSRIFKQQVGQFRRRPLQQGQSEPVWDLNDEEMNQRLKELSQPKQILMRNFPVCIVGGNKIMNLQDPKSKEFIQRLSEPKKYIPWPQSSQTDKIFKCNDTNQLEYLNKISLPRRMADFGHKKNFRYNFCNCTNGDDYADEGRNMQGTQSSNGYFKLQSFFYQNSKAQDDGLFYPKNLN</sequence>
<dbReference type="AlphaFoldDB" id="Q22LZ4"/>
<name>Q22LZ4_TETTS</name>
<proteinExistence type="predicted"/>
<dbReference type="HOGENOM" id="CLU_720588_0_0_1"/>
<evidence type="ECO:0000313" key="2">
    <source>
        <dbReference type="EMBL" id="EAR86272.1"/>
    </source>
</evidence>
<reference evidence="3" key="1">
    <citation type="journal article" date="2006" name="PLoS Biol.">
        <title>Macronuclear genome sequence of the ciliate Tetrahymena thermophila, a model eukaryote.</title>
        <authorList>
            <person name="Eisen J.A."/>
            <person name="Coyne R.S."/>
            <person name="Wu M."/>
            <person name="Wu D."/>
            <person name="Thiagarajan M."/>
            <person name="Wortman J.R."/>
            <person name="Badger J.H."/>
            <person name="Ren Q."/>
            <person name="Amedeo P."/>
            <person name="Jones K.M."/>
            <person name="Tallon L.J."/>
            <person name="Delcher A.L."/>
            <person name="Salzberg S.L."/>
            <person name="Silva J.C."/>
            <person name="Haas B.J."/>
            <person name="Majoros W.H."/>
            <person name="Farzad M."/>
            <person name="Carlton J.M."/>
            <person name="Smith R.K. Jr."/>
            <person name="Garg J."/>
            <person name="Pearlman R.E."/>
            <person name="Karrer K.M."/>
            <person name="Sun L."/>
            <person name="Manning G."/>
            <person name="Elde N.C."/>
            <person name="Turkewitz A.P."/>
            <person name="Asai D.J."/>
            <person name="Wilkes D.E."/>
            <person name="Wang Y."/>
            <person name="Cai H."/>
            <person name="Collins K."/>
            <person name="Stewart B.A."/>
            <person name="Lee S.R."/>
            <person name="Wilamowska K."/>
            <person name="Weinberg Z."/>
            <person name="Ruzzo W.L."/>
            <person name="Wloga D."/>
            <person name="Gaertig J."/>
            <person name="Frankel J."/>
            <person name="Tsao C.-C."/>
            <person name="Gorovsky M.A."/>
            <person name="Keeling P.J."/>
            <person name="Waller R.F."/>
            <person name="Patron N.J."/>
            <person name="Cherry J.M."/>
            <person name="Stover N.A."/>
            <person name="Krieger C.J."/>
            <person name="del Toro C."/>
            <person name="Ryder H.F."/>
            <person name="Williamson S.C."/>
            <person name="Barbeau R.A."/>
            <person name="Hamilton E.P."/>
            <person name="Orias E."/>
        </authorList>
    </citation>
    <scope>NUCLEOTIDE SEQUENCE [LARGE SCALE GENOMIC DNA]</scope>
    <source>
        <strain evidence="3">SB210</strain>
    </source>
</reference>
<protein>
    <submittedName>
        <fullName evidence="2">Uncharacterized protein</fullName>
    </submittedName>
</protein>
<dbReference type="InParanoid" id="Q22LZ4"/>
<dbReference type="EMBL" id="GG662720">
    <property type="protein sequence ID" value="EAR86272.1"/>
    <property type="molecule type" value="Genomic_DNA"/>
</dbReference>
<accession>Q22LZ4</accession>
<feature type="compositionally biased region" description="Polar residues" evidence="1">
    <location>
        <begin position="148"/>
        <end position="180"/>
    </location>
</feature>
<gene>
    <name evidence="2" type="ORF">TTHERM_00039250</name>
</gene>
<feature type="region of interest" description="Disordered" evidence="1">
    <location>
        <begin position="142"/>
        <end position="180"/>
    </location>
</feature>
<dbReference type="KEGG" id="tet:TTHERM_00039250"/>
<evidence type="ECO:0000256" key="1">
    <source>
        <dbReference type="SAM" id="MobiDB-lite"/>
    </source>
</evidence>